<feature type="compositionally biased region" description="Low complexity" evidence="8">
    <location>
        <begin position="230"/>
        <end position="279"/>
    </location>
</feature>
<evidence type="ECO:0000256" key="2">
    <source>
        <dbReference type="ARBA" id="ARBA00005775"/>
    </source>
</evidence>
<feature type="region of interest" description="Disordered" evidence="8">
    <location>
        <begin position="552"/>
        <end position="845"/>
    </location>
</feature>
<keyword evidence="3" id="KW-0963">Cytoplasm</keyword>
<organism evidence="10 11">
    <name type="scientific">Rhizophlyctis rosea</name>
    <dbReference type="NCBI Taxonomy" id="64517"/>
    <lineage>
        <taxon>Eukaryota</taxon>
        <taxon>Fungi</taxon>
        <taxon>Fungi incertae sedis</taxon>
        <taxon>Chytridiomycota</taxon>
        <taxon>Chytridiomycota incertae sedis</taxon>
        <taxon>Chytridiomycetes</taxon>
        <taxon>Rhizophlyctidales</taxon>
        <taxon>Rhizophlyctidaceae</taxon>
        <taxon>Rhizophlyctis</taxon>
    </lineage>
</organism>
<feature type="region of interest" description="Disordered" evidence="8">
    <location>
        <begin position="1146"/>
        <end position="1167"/>
    </location>
</feature>
<gene>
    <name evidence="10" type="ORF">HK097_004261</name>
</gene>
<dbReference type="FunFam" id="1.25.40.180:FF:000020">
    <property type="entry name" value="Eukaryotic translation initiation factor subunit"/>
    <property type="match status" value="1"/>
</dbReference>
<feature type="compositionally biased region" description="Basic residues" evidence="8">
    <location>
        <begin position="326"/>
        <end position="342"/>
    </location>
</feature>
<keyword evidence="4" id="KW-0396">Initiation factor</keyword>
<feature type="compositionally biased region" description="Low complexity" evidence="8">
    <location>
        <begin position="387"/>
        <end position="397"/>
    </location>
</feature>
<dbReference type="GO" id="GO:0010494">
    <property type="term" value="C:cytoplasmic stress granule"/>
    <property type="evidence" value="ECO:0007669"/>
    <property type="project" value="UniProtKB-ARBA"/>
</dbReference>
<protein>
    <recommendedName>
        <fullName evidence="9">MIF4G domain-containing protein</fullName>
    </recommendedName>
</protein>
<comment type="subcellular location">
    <subcellularLocation>
        <location evidence="1">Cytoplasm</location>
    </subcellularLocation>
</comment>
<dbReference type="Gene3D" id="1.20.970.30">
    <property type="entry name" value="eIF4G, eIF4E-binding domain"/>
    <property type="match status" value="1"/>
</dbReference>
<reference evidence="10" key="1">
    <citation type="submission" date="2020-05" db="EMBL/GenBank/DDBJ databases">
        <title>Phylogenomic resolution of chytrid fungi.</title>
        <authorList>
            <person name="Stajich J.E."/>
            <person name="Amses K."/>
            <person name="Simmons R."/>
            <person name="Seto K."/>
            <person name="Myers J."/>
            <person name="Bonds A."/>
            <person name="Quandt C.A."/>
            <person name="Barry K."/>
            <person name="Liu P."/>
            <person name="Grigoriev I."/>
            <person name="Longcore J.E."/>
            <person name="James T.Y."/>
        </authorList>
    </citation>
    <scope>NUCLEOTIDE SEQUENCE</scope>
    <source>
        <strain evidence="10">JEL0318</strain>
    </source>
</reference>
<comment type="similarity">
    <text evidence="2">Belongs to the eukaryotic initiation factor 4G family.</text>
</comment>
<keyword evidence="7" id="KW-0648">Protein biosynthesis</keyword>
<feature type="non-terminal residue" evidence="10">
    <location>
        <position position="1"/>
    </location>
</feature>
<evidence type="ECO:0000256" key="1">
    <source>
        <dbReference type="ARBA" id="ARBA00004496"/>
    </source>
</evidence>
<keyword evidence="11" id="KW-1185">Reference proteome</keyword>
<feature type="compositionally biased region" description="Polar residues" evidence="8">
    <location>
        <begin position="149"/>
        <end position="161"/>
    </location>
</feature>
<feature type="compositionally biased region" description="Basic and acidic residues" evidence="8">
    <location>
        <begin position="679"/>
        <end position="705"/>
    </location>
</feature>
<dbReference type="InterPro" id="IPR036211">
    <property type="entry name" value="eIF4G_eIF4E-bd_sf"/>
</dbReference>
<feature type="region of interest" description="Disordered" evidence="8">
    <location>
        <begin position="1"/>
        <end position="397"/>
    </location>
</feature>
<feature type="compositionally biased region" description="Gly residues" evidence="8">
    <location>
        <begin position="949"/>
        <end position="959"/>
    </location>
</feature>
<dbReference type="InterPro" id="IPR003890">
    <property type="entry name" value="MIF4G-like_typ-3"/>
</dbReference>
<feature type="compositionally biased region" description="Low complexity" evidence="8">
    <location>
        <begin position="286"/>
        <end position="325"/>
    </location>
</feature>
<feature type="compositionally biased region" description="Low complexity" evidence="8">
    <location>
        <begin position="460"/>
        <end position="469"/>
    </location>
</feature>
<feature type="compositionally biased region" description="Basic and acidic residues" evidence="8">
    <location>
        <begin position="724"/>
        <end position="746"/>
    </location>
</feature>
<sequence length="1327" mass="142583">NKPPTAPATHSSSNNNNESTPAPTPAAAPVVPSDPRSPTSPASATTPTAPISFASAAAKARAAPPSVATPAAAPEVNGKGGKGQNAANGRPPSRHAGQNGVPREGPVTFKQGAYKQGGSRQAPGPATGKRPAFGSFAEAANVDGEKSAELTTATANAQQSAGGAAEDAVENGNNPTTVQPTPRTAAASLAATMDAEFPRTMSAPPKLDKAKKPNFQTASKIESTEKEAEASAPATTETQPSAPQTTQEAVAVATQQPAAATAAPAPALATIPTSPTTSAHVPAPIPQTQAPAHTQHQPHPQQQPQPQRRPSVNNQHPQQFHMQHPGQHHFPHHGHQQQHHQQGHFQHQQGHRQHNVRPQGNMGPGPQYNKQFRPQQHHVPGSQPLVGGMSQPGMGQQMPAVVPQMWQQGQYMPQQHFYPQQYDPYFQQQMYGYPGYAVPQPMMRPPIPPQAAQGQYRPHAAAAPQTASAELVRPRAASIKIVNPNTNEEVTLPKTAPATPAKQPSAPAPAAAAASTEKPAPKPEEVTPRKPAAPIVIRDPVTGDIITKGIRITKPTDAAPKEKEEVKEEGAKEVKAEKEEKEVKKAEEVKEEKVEAPKVEEKAAPVKEVKAEAPVEVKVEEKKDVEKPKEVVAEKPAALDTKSAAADAAKSPASPIKSPTKAAAEGILSKTAAKKKKKEEKAKQEEKVKEEEKKEEAPVEAEAKTEAPAVVPETKAPEAAAPEPAKEEKEPVVEKKEEPARAKGSEETPASTEESEKTETELEDGEIAESSAASVTTGTESPAPEVARRSASPVPDSVTPPETADAKPQKPKLSVRTPVSMKRLDSFDGIKYPPTIESPTVVKGGPFKYKRDFLMSFMEVAKDRPQGLPTEKEIYGDGDRVSSPGGKRGSQGPGARPGMQRQGSHSDVNRGGAMPKSSEERFQQHMANRVTGLMGGVMGPIGAPPGGRMVRGGSGGGGMPTISRQGSGTGFRGGDRRDGGRDSRSGRGGRREPPTPVPQTPLEPVEPLQKSESGWKPASLVKGATLPVKTVEGLSEEEAAELAVIERKTKGLLNKLTIEKFDAISDQILHVGMKNQALLRTVIELVFEKAIDEPNFGSMYAQLCARLSTELPKVETWVELDAKNNVFRRSLLNKCQEEFEKAEKWSNDDSSSLEERRERRKHLESLSSEEKQKIAEEDYQRGKLKRRVLGNMAFIGELFIKGMLSEKIMHACITQMLKNVNEPEEEEIESLCKLMTTVGARLDHDKATHIMEAYFGRIKELSANKKLNSRIRFMLLDLQDLRKDGWKSRNAPTGPKTIAEIHAEAERKAAEEAERIKQANRSSGGSR</sequence>
<evidence type="ECO:0000259" key="9">
    <source>
        <dbReference type="SMART" id="SM00543"/>
    </source>
</evidence>
<keyword evidence="5" id="KW-0597">Phosphoprotein</keyword>
<name>A0AAD5WZ54_9FUNG</name>
<evidence type="ECO:0000256" key="7">
    <source>
        <dbReference type="ARBA" id="ARBA00022917"/>
    </source>
</evidence>
<feature type="domain" description="MIF4G" evidence="9">
    <location>
        <begin position="1046"/>
        <end position="1285"/>
    </location>
</feature>
<comment type="caution">
    <text evidence="10">The sequence shown here is derived from an EMBL/GenBank/DDBJ whole genome shotgun (WGS) entry which is preliminary data.</text>
</comment>
<evidence type="ECO:0000256" key="6">
    <source>
        <dbReference type="ARBA" id="ARBA00022884"/>
    </source>
</evidence>
<evidence type="ECO:0000256" key="5">
    <source>
        <dbReference type="ARBA" id="ARBA00022553"/>
    </source>
</evidence>
<feature type="compositionally biased region" description="Polar residues" evidence="8">
    <location>
        <begin position="771"/>
        <end position="780"/>
    </location>
</feature>
<feature type="compositionally biased region" description="Basic and acidic residues" evidence="8">
    <location>
        <begin position="863"/>
        <end position="880"/>
    </location>
</feature>
<dbReference type="SUPFAM" id="SSF48371">
    <property type="entry name" value="ARM repeat"/>
    <property type="match status" value="1"/>
</dbReference>
<feature type="region of interest" description="Disordered" evidence="8">
    <location>
        <begin position="933"/>
        <end position="1016"/>
    </location>
</feature>
<dbReference type="Gene3D" id="1.25.40.180">
    <property type="match status" value="1"/>
</dbReference>
<dbReference type="SMART" id="SM00543">
    <property type="entry name" value="MIF4G"/>
    <property type="match status" value="1"/>
</dbReference>
<feature type="compositionally biased region" description="Low complexity" evidence="8">
    <location>
        <begin position="11"/>
        <end position="74"/>
    </location>
</feature>
<feature type="compositionally biased region" description="Low complexity" evidence="8">
    <location>
        <begin position="706"/>
        <end position="723"/>
    </location>
</feature>
<feature type="compositionally biased region" description="Basic and acidic residues" evidence="8">
    <location>
        <begin position="559"/>
        <end position="633"/>
    </location>
</feature>
<evidence type="ECO:0000256" key="4">
    <source>
        <dbReference type="ARBA" id="ARBA00022540"/>
    </source>
</evidence>
<dbReference type="PANTHER" id="PTHR23253">
    <property type="entry name" value="EUKARYOTIC TRANSLATION INITIATION FACTOR 4 GAMMA"/>
    <property type="match status" value="1"/>
</dbReference>
<dbReference type="Pfam" id="PF02854">
    <property type="entry name" value="MIF4G"/>
    <property type="match status" value="1"/>
</dbReference>
<dbReference type="InterPro" id="IPR016024">
    <property type="entry name" value="ARM-type_fold"/>
</dbReference>
<dbReference type="GO" id="GO:0003743">
    <property type="term" value="F:translation initiation factor activity"/>
    <property type="evidence" value="ECO:0007669"/>
    <property type="project" value="UniProtKB-KW"/>
</dbReference>
<dbReference type="GO" id="GO:0003729">
    <property type="term" value="F:mRNA binding"/>
    <property type="evidence" value="ECO:0007669"/>
    <property type="project" value="TreeGrafter"/>
</dbReference>
<dbReference type="GO" id="GO:0016281">
    <property type="term" value="C:eukaryotic translation initiation factor 4F complex"/>
    <property type="evidence" value="ECO:0007669"/>
    <property type="project" value="TreeGrafter"/>
</dbReference>
<feature type="compositionally biased region" description="Basic and acidic residues" evidence="8">
    <location>
        <begin position="973"/>
        <end position="993"/>
    </location>
</feature>
<feature type="non-terminal residue" evidence="10">
    <location>
        <position position="1327"/>
    </location>
</feature>
<feature type="compositionally biased region" description="Low complexity" evidence="8">
    <location>
        <begin position="185"/>
        <end position="195"/>
    </location>
</feature>
<feature type="compositionally biased region" description="Basic and acidic residues" evidence="8">
    <location>
        <begin position="519"/>
        <end position="528"/>
    </location>
</feature>
<evidence type="ECO:0000313" key="11">
    <source>
        <dbReference type="Proteomes" id="UP001212841"/>
    </source>
</evidence>
<feature type="compositionally biased region" description="Low complexity" evidence="8">
    <location>
        <begin position="493"/>
        <end position="518"/>
    </location>
</feature>
<proteinExistence type="inferred from homology"/>
<dbReference type="PANTHER" id="PTHR23253:SF9">
    <property type="entry name" value="EUKARYOTIC TRANSLATION INITIATION FACTOR 4 GAMMA 2"/>
    <property type="match status" value="1"/>
</dbReference>
<feature type="compositionally biased region" description="Polar residues" evidence="8">
    <location>
        <begin position="171"/>
        <end position="182"/>
    </location>
</feature>
<dbReference type="Proteomes" id="UP001212841">
    <property type="component" value="Unassembled WGS sequence"/>
</dbReference>
<dbReference type="SUPFAM" id="SSF101489">
    <property type="entry name" value="Eukaryotic initiation factor 4f subunit eIF4g, eIF4e-binding domain"/>
    <property type="match status" value="1"/>
</dbReference>
<keyword evidence="6" id="KW-0694">RNA-binding</keyword>
<feature type="region of interest" description="Disordered" evidence="8">
    <location>
        <begin position="1305"/>
        <end position="1327"/>
    </location>
</feature>
<feature type="region of interest" description="Disordered" evidence="8">
    <location>
        <begin position="449"/>
        <end position="533"/>
    </location>
</feature>
<evidence type="ECO:0000256" key="3">
    <source>
        <dbReference type="ARBA" id="ARBA00022490"/>
    </source>
</evidence>
<feature type="compositionally biased region" description="Basic and acidic residues" evidence="8">
    <location>
        <begin position="1305"/>
        <end position="1317"/>
    </location>
</feature>
<accession>A0AAD5WZ54</accession>
<feature type="compositionally biased region" description="Low complexity" evidence="8">
    <location>
        <begin position="634"/>
        <end position="664"/>
    </location>
</feature>
<feature type="region of interest" description="Disordered" evidence="8">
    <location>
        <begin position="863"/>
        <end position="920"/>
    </location>
</feature>
<dbReference type="EMBL" id="JADGJD010002070">
    <property type="protein sequence ID" value="KAJ3035219.1"/>
    <property type="molecule type" value="Genomic_DNA"/>
</dbReference>
<evidence type="ECO:0000313" key="10">
    <source>
        <dbReference type="EMBL" id="KAJ3035219.1"/>
    </source>
</evidence>
<evidence type="ECO:0000256" key="8">
    <source>
        <dbReference type="SAM" id="MobiDB-lite"/>
    </source>
</evidence>